<accession>A0A182PCV8</accession>
<dbReference type="Gene3D" id="3.30.160.60">
    <property type="entry name" value="Classic Zinc Finger"/>
    <property type="match status" value="1"/>
</dbReference>
<dbReference type="InterPro" id="IPR013087">
    <property type="entry name" value="Znf_C2H2_type"/>
</dbReference>
<evidence type="ECO:0000256" key="2">
    <source>
        <dbReference type="PROSITE-ProRule" id="PRU01263"/>
    </source>
</evidence>
<feature type="binding site" evidence="2">
    <location>
        <position position="75"/>
    </location>
    <ligand>
        <name>Zn(2+)</name>
        <dbReference type="ChEBI" id="CHEBI:29105"/>
    </ligand>
</feature>
<keyword evidence="2" id="KW-0862">Zinc</keyword>
<dbReference type="SUPFAM" id="SSF57716">
    <property type="entry name" value="Glucocorticoid receptor-like (DNA-binding domain)"/>
    <property type="match status" value="1"/>
</dbReference>
<dbReference type="PROSITE" id="PS51915">
    <property type="entry name" value="ZAD"/>
    <property type="match status" value="1"/>
</dbReference>
<dbReference type="Proteomes" id="UP000075885">
    <property type="component" value="Unassembled WGS sequence"/>
</dbReference>
<proteinExistence type="predicted"/>
<feature type="binding site" evidence="2">
    <location>
        <position position="72"/>
    </location>
    <ligand>
        <name>Zn(2+)</name>
        <dbReference type="ChEBI" id="CHEBI:29105"/>
    </ligand>
</feature>
<evidence type="ECO:0000313" key="7">
    <source>
        <dbReference type="Proteomes" id="UP000075885"/>
    </source>
</evidence>
<name>A0A182PCV8_9DIPT</name>
<keyword evidence="1" id="KW-0863">Zinc-finger</keyword>
<dbReference type="AlphaFoldDB" id="A0A182PCV8"/>
<dbReference type="PANTHER" id="PTHR39942">
    <property type="entry name" value="BCDNA.LD26519-RELATED"/>
    <property type="match status" value="1"/>
</dbReference>
<evidence type="ECO:0000313" key="6">
    <source>
        <dbReference type="EnsemblMetazoa" id="AEPI004763-PA"/>
    </source>
</evidence>
<organism evidence="6 7">
    <name type="scientific">Anopheles epiroticus</name>
    <dbReference type="NCBI Taxonomy" id="199890"/>
    <lineage>
        <taxon>Eukaryota</taxon>
        <taxon>Metazoa</taxon>
        <taxon>Ecdysozoa</taxon>
        <taxon>Arthropoda</taxon>
        <taxon>Hexapoda</taxon>
        <taxon>Insecta</taxon>
        <taxon>Pterygota</taxon>
        <taxon>Neoptera</taxon>
        <taxon>Endopterygota</taxon>
        <taxon>Diptera</taxon>
        <taxon>Nematocera</taxon>
        <taxon>Culicoidea</taxon>
        <taxon>Culicidae</taxon>
        <taxon>Anophelinae</taxon>
        <taxon>Anopheles</taxon>
    </lineage>
</organism>
<dbReference type="VEuPathDB" id="VectorBase:AEPI004763"/>
<evidence type="ECO:0000259" key="4">
    <source>
        <dbReference type="PROSITE" id="PS50157"/>
    </source>
</evidence>
<dbReference type="Gene3D" id="3.40.1800.20">
    <property type="match status" value="1"/>
</dbReference>
<reference evidence="6" key="2">
    <citation type="submission" date="2020-05" db="UniProtKB">
        <authorList>
            <consortium name="EnsemblMetazoa"/>
        </authorList>
    </citation>
    <scope>IDENTIFICATION</scope>
    <source>
        <strain evidence="6">Epiroticus2</strain>
    </source>
</reference>
<feature type="domain" description="ZAD" evidence="5">
    <location>
        <begin position="23"/>
        <end position="99"/>
    </location>
</feature>
<dbReference type="EnsemblMetazoa" id="AEPI004763-RA">
    <property type="protein sequence ID" value="AEPI004763-PA"/>
    <property type="gene ID" value="AEPI004763"/>
</dbReference>
<dbReference type="GO" id="GO:0005634">
    <property type="term" value="C:nucleus"/>
    <property type="evidence" value="ECO:0007669"/>
    <property type="project" value="InterPro"/>
</dbReference>
<reference evidence="7" key="1">
    <citation type="submission" date="2013-03" db="EMBL/GenBank/DDBJ databases">
        <title>The Genome Sequence of Anopheles epiroticus epiroticus2.</title>
        <authorList>
            <consortium name="The Broad Institute Genomics Platform"/>
            <person name="Neafsey D.E."/>
            <person name="Howell P."/>
            <person name="Walker B."/>
            <person name="Young S.K."/>
            <person name="Zeng Q."/>
            <person name="Gargeya S."/>
            <person name="Fitzgerald M."/>
            <person name="Haas B."/>
            <person name="Abouelleil A."/>
            <person name="Allen A.W."/>
            <person name="Alvarado L."/>
            <person name="Arachchi H.M."/>
            <person name="Berlin A.M."/>
            <person name="Chapman S.B."/>
            <person name="Gainer-Dewar J."/>
            <person name="Goldberg J."/>
            <person name="Griggs A."/>
            <person name="Gujja S."/>
            <person name="Hansen M."/>
            <person name="Howarth C."/>
            <person name="Imamovic A."/>
            <person name="Ireland A."/>
            <person name="Larimer J."/>
            <person name="McCowan C."/>
            <person name="Murphy C."/>
            <person name="Pearson M."/>
            <person name="Poon T.W."/>
            <person name="Priest M."/>
            <person name="Roberts A."/>
            <person name="Saif S."/>
            <person name="Shea T."/>
            <person name="Sisk P."/>
            <person name="Sykes S."/>
            <person name="Wortman J."/>
            <person name="Nusbaum C."/>
            <person name="Birren B."/>
        </authorList>
    </citation>
    <scope>NUCLEOTIDE SEQUENCE [LARGE SCALE GENOMIC DNA]</scope>
    <source>
        <strain evidence="7">Epiroticus2</strain>
    </source>
</reference>
<feature type="region of interest" description="Disordered" evidence="3">
    <location>
        <begin position="295"/>
        <end position="314"/>
    </location>
</feature>
<keyword evidence="7" id="KW-1185">Reference proteome</keyword>
<dbReference type="Pfam" id="PF07776">
    <property type="entry name" value="zf-AD"/>
    <property type="match status" value="1"/>
</dbReference>
<dbReference type="PANTHER" id="PTHR39942:SF1">
    <property type="entry name" value="BCDNA.LD26519-RELATED"/>
    <property type="match status" value="1"/>
</dbReference>
<evidence type="ECO:0000259" key="5">
    <source>
        <dbReference type="PROSITE" id="PS51915"/>
    </source>
</evidence>
<dbReference type="PROSITE" id="PS50157">
    <property type="entry name" value="ZINC_FINGER_C2H2_2"/>
    <property type="match status" value="1"/>
</dbReference>
<dbReference type="STRING" id="199890.A0A182PCV8"/>
<evidence type="ECO:0000256" key="3">
    <source>
        <dbReference type="SAM" id="MobiDB-lite"/>
    </source>
</evidence>
<feature type="region of interest" description="Disordered" evidence="3">
    <location>
        <begin position="355"/>
        <end position="398"/>
    </location>
</feature>
<evidence type="ECO:0000256" key="1">
    <source>
        <dbReference type="PROSITE-ProRule" id="PRU00042"/>
    </source>
</evidence>
<feature type="domain" description="C2H2-type" evidence="4">
    <location>
        <begin position="339"/>
        <end position="366"/>
    </location>
</feature>
<dbReference type="GO" id="GO:0008270">
    <property type="term" value="F:zinc ion binding"/>
    <property type="evidence" value="ECO:0007669"/>
    <property type="project" value="UniProtKB-UniRule"/>
</dbReference>
<feature type="binding site" evidence="2">
    <location>
        <position position="25"/>
    </location>
    <ligand>
        <name>Zn(2+)</name>
        <dbReference type="ChEBI" id="CHEBI:29105"/>
    </ligand>
</feature>
<feature type="region of interest" description="Disordered" evidence="3">
    <location>
        <begin position="255"/>
        <end position="284"/>
    </location>
</feature>
<dbReference type="PROSITE" id="PS00028">
    <property type="entry name" value="ZINC_FINGER_C2H2_1"/>
    <property type="match status" value="1"/>
</dbReference>
<sequence length="508" mass="56389">MQSYKQTLSTEKTNSQLHPEWQTMCRICLQQLPATRSIFELDPETQRTYSEKVMQCVDVEIYPYDDLPNRICVQCIADLEVACRFRNNCTSSSVVLQSYLSYNGLADKQQPNLQLQPTTLELPVQADQDDGDEIAIHLDSGVMYTYKPPAGLDVKFIPLTAGDLMKNKVGNIHVNMKMSEEERHVDLAVEAETMPTEQPENGPSWEDGIILPMESVQESPNVEYLHDFIQEPETAAPTADDVTHVRQSVGVQRKPLNPAIKPTPHVSSGTQSVGKEPFPPPSSVKTLQTLRKTHAPNEAIPTIEAVTTHPASDDRTRALSVTRHFPIRTCLAVTCSCMQVCSVCGKRFTKAHHLKTHRNTHRTKHRIVPTDKPTDSEATVNELTNNDAEKDTTTTSSPTDTVVYTEMLQEELIATKDDERMVLLLPDSGVLDDGNGPGMIPTAEWTTMVNNASGETNCNGNATTDVVPDELENVSIVSFIDYIIKSDELDDLMVVQDVADDELVEMVG</sequence>
<feature type="compositionally biased region" description="Basic residues" evidence="3">
    <location>
        <begin position="355"/>
        <end position="367"/>
    </location>
</feature>
<keyword evidence="2" id="KW-0479">Metal-binding</keyword>
<feature type="binding site" evidence="2">
    <location>
        <position position="28"/>
    </location>
    <ligand>
        <name>Zn(2+)</name>
        <dbReference type="ChEBI" id="CHEBI:29105"/>
    </ligand>
</feature>
<protein>
    <submittedName>
        <fullName evidence="6">Uncharacterized protein</fullName>
    </submittedName>
</protein>
<dbReference type="InterPro" id="IPR012934">
    <property type="entry name" value="Znf_AD"/>
</dbReference>
<dbReference type="SMART" id="SM00868">
    <property type="entry name" value="zf-AD"/>
    <property type="match status" value="1"/>
</dbReference>
<feature type="compositionally biased region" description="Polar residues" evidence="3">
    <location>
        <begin position="376"/>
        <end position="386"/>
    </location>
</feature>